<sequence length="355" mass="37906">MTIATKKISLGLQGGGAYAAFGWGVLDRILEDGRFDIAAISATSGGAINASVLADGYAQGGGREGARQALRRFWQALSGAHMFSPLRRTPVDYLAGAGSMQASPAYHLLQMMSGMLAPQSAPQLPSMGPHPLQALLSSLIDFERVRSCEEIRLFVPATNIRTGKARMFVRDELDARRVAASACLPQVFAAIEVDGEAYWDGSFVGNPALSPLVRGGDGSDILIVQNNPIARSKLPHSVADVSNRATEVAFNISFIREVSAIQHLGAVIDEERGEQVHAADVRLHMITGNGTLSNLDISSKFNVEWPFILQVHEAGREAASRWLDEHAGQVGVRSTLDAQAVYYPERGTVAGAAGT</sequence>
<gene>
    <name evidence="6" type="ORF">ACFFJK_05805</name>
</gene>
<name>A0ABV6FCZ7_9BURK</name>
<dbReference type="PROSITE" id="PS51635">
    <property type="entry name" value="PNPLA"/>
    <property type="match status" value="1"/>
</dbReference>
<organism evidence="6 7">
    <name type="scientific">Massilia consociata</name>
    <dbReference type="NCBI Taxonomy" id="760117"/>
    <lineage>
        <taxon>Bacteria</taxon>
        <taxon>Pseudomonadati</taxon>
        <taxon>Pseudomonadota</taxon>
        <taxon>Betaproteobacteria</taxon>
        <taxon>Burkholderiales</taxon>
        <taxon>Oxalobacteraceae</taxon>
        <taxon>Telluria group</taxon>
        <taxon>Massilia</taxon>
    </lineage>
</organism>
<dbReference type="InterPro" id="IPR050301">
    <property type="entry name" value="NTE"/>
</dbReference>
<keyword evidence="2 4" id="KW-0442">Lipid degradation</keyword>
<feature type="active site" description="Proton acceptor" evidence="4">
    <location>
        <position position="200"/>
    </location>
</feature>
<dbReference type="PANTHER" id="PTHR14226">
    <property type="entry name" value="NEUROPATHY TARGET ESTERASE/SWISS CHEESE D.MELANOGASTER"/>
    <property type="match status" value="1"/>
</dbReference>
<dbReference type="EMBL" id="JBHLWP010000006">
    <property type="protein sequence ID" value="MFC0251400.1"/>
    <property type="molecule type" value="Genomic_DNA"/>
</dbReference>
<dbReference type="Gene3D" id="3.40.1090.10">
    <property type="entry name" value="Cytosolic phospholipase A2 catalytic domain"/>
    <property type="match status" value="2"/>
</dbReference>
<evidence type="ECO:0000259" key="5">
    <source>
        <dbReference type="PROSITE" id="PS51635"/>
    </source>
</evidence>
<accession>A0ABV6FCZ7</accession>
<dbReference type="PANTHER" id="PTHR14226:SF78">
    <property type="entry name" value="SLR0060 PROTEIN"/>
    <property type="match status" value="1"/>
</dbReference>
<protein>
    <submittedName>
        <fullName evidence="6">Patatin-like phospholipase family protein</fullName>
    </submittedName>
</protein>
<dbReference type="SUPFAM" id="SSF52151">
    <property type="entry name" value="FabD/lysophospholipase-like"/>
    <property type="match status" value="1"/>
</dbReference>
<evidence type="ECO:0000313" key="7">
    <source>
        <dbReference type="Proteomes" id="UP001589773"/>
    </source>
</evidence>
<evidence type="ECO:0000256" key="3">
    <source>
        <dbReference type="ARBA" id="ARBA00023098"/>
    </source>
</evidence>
<proteinExistence type="predicted"/>
<dbReference type="RefSeq" id="WP_379678213.1">
    <property type="nucleotide sequence ID" value="NZ_JBHLWP010000006.1"/>
</dbReference>
<feature type="domain" description="PNPLA" evidence="5">
    <location>
        <begin position="10"/>
        <end position="213"/>
    </location>
</feature>
<keyword evidence="3 4" id="KW-0443">Lipid metabolism</keyword>
<evidence type="ECO:0000313" key="6">
    <source>
        <dbReference type="EMBL" id="MFC0251400.1"/>
    </source>
</evidence>
<evidence type="ECO:0000256" key="4">
    <source>
        <dbReference type="PROSITE-ProRule" id="PRU01161"/>
    </source>
</evidence>
<dbReference type="Proteomes" id="UP001589773">
    <property type="component" value="Unassembled WGS sequence"/>
</dbReference>
<evidence type="ECO:0000256" key="1">
    <source>
        <dbReference type="ARBA" id="ARBA00022801"/>
    </source>
</evidence>
<comment type="caution">
    <text evidence="6">The sequence shown here is derived from an EMBL/GenBank/DDBJ whole genome shotgun (WGS) entry which is preliminary data.</text>
</comment>
<evidence type="ECO:0000256" key="2">
    <source>
        <dbReference type="ARBA" id="ARBA00022963"/>
    </source>
</evidence>
<dbReference type="InterPro" id="IPR002641">
    <property type="entry name" value="PNPLA_dom"/>
</dbReference>
<comment type="caution">
    <text evidence="4">Lacks conserved residue(s) required for the propagation of feature annotation.</text>
</comment>
<reference evidence="6 7" key="1">
    <citation type="submission" date="2024-09" db="EMBL/GenBank/DDBJ databases">
        <authorList>
            <person name="Sun Q."/>
            <person name="Mori K."/>
        </authorList>
    </citation>
    <scope>NUCLEOTIDE SEQUENCE [LARGE SCALE GENOMIC DNA]</scope>
    <source>
        <strain evidence="6 7">CCM 7792</strain>
    </source>
</reference>
<keyword evidence="7" id="KW-1185">Reference proteome</keyword>
<feature type="active site" description="Nucleophile" evidence="4">
    <location>
        <position position="44"/>
    </location>
</feature>
<dbReference type="Pfam" id="PF01734">
    <property type="entry name" value="Patatin"/>
    <property type="match status" value="1"/>
</dbReference>
<dbReference type="InterPro" id="IPR016035">
    <property type="entry name" value="Acyl_Trfase/lysoPLipase"/>
</dbReference>
<keyword evidence="1 4" id="KW-0378">Hydrolase</keyword>